<evidence type="ECO:0000256" key="4">
    <source>
        <dbReference type="ARBA" id="ARBA00022842"/>
    </source>
</evidence>
<dbReference type="Gene3D" id="3.40.190.80">
    <property type="match status" value="1"/>
</dbReference>
<dbReference type="GO" id="GO:0046872">
    <property type="term" value="F:metal ion binding"/>
    <property type="evidence" value="ECO:0007669"/>
    <property type="project" value="UniProtKB-KW"/>
</dbReference>
<dbReference type="SUPFAM" id="SSF56655">
    <property type="entry name" value="Carbohydrate phosphatase"/>
    <property type="match status" value="1"/>
</dbReference>
<feature type="binding site" evidence="5">
    <location>
        <position position="205"/>
    </location>
    <ligand>
        <name>Mg(2+)</name>
        <dbReference type="ChEBI" id="CHEBI:18420"/>
        <label>1</label>
        <note>catalytic</note>
    </ligand>
</feature>
<comment type="cofactor">
    <cofactor evidence="5">
        <name>Mg(2+)</name>
        <dbReference type="ChEBI" id="CHEBI:18420"/>
    </cofactor>
</comment>
<comment type="caution">
    <text evidence="6">The sequence shown here is derived from an EMBL/GenBank/DDBJ whole genome shotgun (WGS) entry which is preliminary data.</text>
</comment>
<comment type="similarity">
    <text evidence="1">Belongs to the inositol monophosphatase superfamily.</text>
</comment>
<evidence type="ECO:0000313" key="7">
    <source>
        <dbReference type="Proteomes" id="UP000233293"/>
    </source>
</evidence>
<proteinExistence type="inferred from homology"/>
<dbReference type="InterPro" id="IPR000760">
    <property type="entry name" value="Inositol_monophosphatase-like"/>
</dbReference>
<evidence type="ECO:0000256" key="3">
    <source>
        <dbReference type="ARBA" id="ARBA00022801"/>
    </source>
</evidence>
<dbReference type="GO" id="GO:0007165">
    <property type="term" value="P:signal transduction"/>
    <property type="evidence" value="ECO:0007669"/>
    <property type="project" value="TreeGrafter"/>
</dbReference>
<accession>A0A2N3PZ82</accession>
<reference evidence="7" key="1">
    <citation type="submission" date="2017-12" db="EMBL/GenBank/DDBJ databases">
        <title>Draft genome sequence of Telmatospirillum siberiense 26-4b1T, an acidotolerant peatland alphaproteobacterium potentially involved in sulfur cycling.</title>
        <authorList>
            <person name="Hausmann B."/>
            <person name="Pjevac P."/>
            <person name="Schreck K."/>
            <person name="Herbold C.W."/>
            <person name="Daims H."/>
            <person name="Wagner M."/>
            <person name="Pester M."/>
            <person name="Loy A."/>
        </authorList>
    </citation>
    <scope>NUCLEOTIDE SEQUENCE [LARGE SCALE GENOMIC DNA]</scope>
    <source>
        <strain evidence="7">26-4b1</strain>
    </source>
</reference>
<feature type="binding site" evidence="5">
    <location>
        <position position="92"/>
    </location>
    <ligand>
        <name>Mg(2+)</name>
        <dbReference type="ChEBI" id="CHEBI:18420"/>
        <label>1</label>
        <note>catalytic</note>
    </ligand>
</feature>
<dbReference type="Proteomes" id="UP000233293">
    <property type="component" value="Unassembled WGS sequence"/>
</dbReference>
<name>A0A2N3PZ82_9PROT</name>
<protein>
    <submittedName>
        <fullName evidence="6">Inositol-1-monophosphatase</fullName>
    </submittedName>
</protein>
<dbReference type="PANTHER" id="PTHR20854">
    <property type="entry name" value="INOSITOL MONOPHOSPHATASE"/>
    <property type="match status" value="1"/>
</dbReference>
<dbReference type="AlphaFoldDB" id="A0A2N3PZ82"/>
<feature type="binding site" evidence="5">
    <location>
        <position position="89"/>
    </location>
    <ligand>
        <name>Mg(2+)</name>
        <dbReference type="ChEBI" id="CHEBI:18420"/>
        <label>1</label>
        <note>catalytic</note>
    </ligand>
</feature>
<dbReference type="PANTHER" id="PTHR20854:SF4">
    <property type="entry name" value="INOSITOL-1-MONOPHOSPHATASE-RELATED"/>
    <property type="match status" value="1"/>
</dbReference>
<gene>
    <name evidence="6" type="ORF">CWS72_06010</name>
</gene>
<evidence type="ECO:0000256" key="2">
    <source>
        <dbReference type="ARBA" id="ARBA00022723"/>
    </source>
</evidence>
<evidence type="ECO:0000256" key="1">
    <source>
        <dbReference type="ARBA" id="ARBA00009759"/>
    </source>
</evidence>
<organism evidence="6 7">
    <name type="scientific">Telmatospirillum siberiense</name>
    <dbReference type="NCBI Taxonomy" id="382514"/>
    <lineage>
        <taxon>Bacteria</taxon>
        <taxon>Pseudomonadati</taxon>
        <taxon>Pseudomonadota</taxon>
        <taxon>Alphaproteobacteria</taxon>
        <taxon>Rhodospirillales</taxon>
        <taxon>Rhodospirillaceae</taxon>
        <taxon>Telmatospirillum</taxon>
    </lineage>
</organism>
<dbReference type="PRINTS" id="PR00377">
    <property type="entry name" value="IMPHPHTASES"/>
</dbReference>
<dbReference type="Gene3D" id="3.30.540.10">
    <property type="entry name" value="Fructose-1,6-Bisphosphatase, subunit A, domain 1"/>
    <property type="match status" value="1"/>
</dbReference>
<keyword evidence="3" id="KW-0378">Hydrolase</keyword>
<dbReference type="GO" id="GO:0006020">
    <property type="term" value="P:inositol metabolic process"/>
    <property type="evidence" value="ECO:0007669"/>
    <property type="project" value="TreeGrafter"/>
</dbReference>
<evidence type="ECO:0000256" key="5">
    <source>
        <dbReference type="PIRSR" id="PIRSR600760-2"/>
    </source>
</evidence>
<sequence length="255" mass="26826">MDPLRVATILGEISAEVILPRFQKLASGDVREKGPGDLVTIADTEAEAVLTRRLGALLPSSRVVGEEAVSADAKVLGHLDGEDPVWILDPVDGTANFVKGSKRFAVIVALVVAGRTMQGWIHDPMAGRTTIAEQGGGVWRDGRRLGIAAAGALAGMTGAAGYRGTARLAAEVGGLLCQGSAAHDYLDLVDNKLQFAYFRRLHPWDHAAGVLLHAEAGGYNALLDGQAYRPVPTPGSILLAPDRPSWDRLAQLIGA</sequence>
<keyword evidence="4 5" id="KW-0460">Magnesium</keyword>
<dbReference type="GO" id="GO:0008934">
    <property type="term" value="F:inositol monophosphate 1-phosphatase activity"/>
    <property type="evidence" value="ECO:0007669"/>
    <property type="project" value="TreeGrafter"/>
</dbReference>
<keyword evidence="7" id="KW-1185">Reference proteome</keyword>
<dbReference type="OrthoDB" id="9785695at2"/>
<dbReference type="PROSITE" id="PS00629">
    <property type="entry name" value="IMP_1"/>
    <property type="match status" value="1"/>
</dbReference>
<feature type="binding site" evidence="5">
    <location>
        <position position="66"/>
    </location>
    <ligand>
        <name>Mg(2+)</name>
        <dbReference type="ChEBI" id="CHEBI:18420"/>
        <label>1</label>
        <note>catalytic</note>
    </ligand>
</feature>
<dbReference type="EMBL" id="PIUM01000004">
    <property type="protein sequence ID" value="PKU25689.1"/>
    <property type="molecule type" value="Genomic_DNA"/>
</dbReference>
<dbReference type="InterPro" id="IPR020583">
    <property type="entry name" value="Inositol_monoP_metal-BS"/>
</dbReference>
<keyword evidence="2 5" id="KW-0479">Metal-binding</keyword>
<dbReference type="Pfam" id="PF00459">
    <property type="entry name" value="Inositol_P"/>
    <property type="match status" value="1"/>
</dbReference>
<evidence type="ECO:0000313" key="6">
    <source>
        <dbReference type="EMBL" id="PKU25689.1"/>
    </source>
</evidence>